<gene>
    <name evidence="11" type="ORF">NDU88_002987</name>
</gene>
<dbReference type="Pfam" id="PF25987">
    <property type="entry name" value="PRRT3"/>
    <property type="match status" value="1"/>
</dbReference>
<evidence type="ECO:0000256" key="8">
    <source>
        <dbReference type="SAM" id="Phobius"/>
    </source>
</evidence>
<evidence type="ECO:0000313" key="11">
    <source>
        <dbReference type="EMBL" id="KAJ1162519.1"/>
    </source>
</evidence>
<feature type="transmembrane region" description="Helical" evidence="8">
    <location>
        <begin position="461"/>
        <end position="484"/>
    </location>
</feature>
<dbReference type="AlphaFoldDB" id="A0AAV7SDJ9"/>
<name>A0AAV7SDJ9_PLEWA</name>
<dbReference type="PANTHER" id="PTHR35578:SF6">
    <property type="entry name" value="PROLINE-RICH TRANSMEMBRANE PROTEIN 4"/>
    <property type="match status" value="1"/>
</dbReference>
<keyword evidence="12" id="KW-1185">Reference proteome</keyword>
<keyword evidence="5 8" id="KW-1133">Transmembrane helix</keyword>
<feature type="region of interest" description="Disordered" evidence="7">
    <location>
        <begin position="319"/>
        <end position="357"/>
    </location>
</feature>
<keyword evidence="6 8" id="KW-0472">Membrane</keyword>
<feature type="compositionally biased region" description="Low complexity" evidence="7">
    <location>
        <begin position="328"/>
        <end position="340"/>
    </location>
</feature>
<keyword evidence="3 8" id="KW-0812">Transmembrane</keyword>
<evidence type="ECO:0000256" key="4">
    <source>
        <dbReference type="ARBA" id="ARBA00022729"/>
    </source>
</evidence>
<evidence type="ECO:0000256" key="7">
    <source>
        <dbReference type="SAM" id="MobiDB-lite"/>
    </source>
</evidence>
<feature type="signal peptide" evidence="9">
    <location>
        <begin position="1"/>
        <end position="24"/>
    </location>
</feature>
<feature type="compositionally biased region" description="Polar residues" evidence="7">
    <location>
        <begin position="183"/>
        <end position="193"/>
    </location>
</feature>
<feature type="transmembrane region" description="Helical" evidence="8">
    <location>
        <begin position="537"/>
        <end position="557"/>
    </location>
</feature>
<evidence type="ECO:0000256" key="1">
    <source>
        <dbReference type="ARBA" id="ARBA00004141"/>
    </source>
</evidence>
<evidence type="ECO:0000256" key="3">
    <source>
        <dbReference type="ARBA" id="ARBA00022692"/>
    </source>
</evidence>
<feature type="region of interest" description="Disordered" evidence="7">
    <location>
        <begin position="179"/>
        <end position="204"/>
    </location>
</feature>
<comment type="subcellular location">
    <subcellularLocation>
        <location evidence="1">Membrane</location>
        <topology evidence="1">Multi-pass membrane protein</topology>
    </subcellularLocation>
</comment>
<evidence type="ECO:0000256" key="6">
    <source>
        <dbReference type="ARBA" id="ARBA00023136"/>
    </source>
</evidence>
<dbReference type="PANTHER" id="PTHR35578">
    <property type="entry name" value="PROLINE-RICH TRANSMEMBRANE PROTEIN 4-RELATED"/>
    <property type="match status" value="1"/>
</dbReference>
<evidence type="ECO:0000313" key="12">
    <source>
        <dbReference type="Proteomes" id="UP001066276"/>
    </source>
</evidence>
<keyword evidence="2" id="KW-0597">Phosphoprotein</keyword>
<protein>
    <recommendedName>
        <fullName evidence="10">Proline-rich transmembrane protein 3/4 domain-containing protein</fullName>
    </recommendedName>
</protein>
<feature type="transmembrane region" description="Helical" evidence="8">
    <location>
        <begin position="504"/>
        <end position="525"/>
    </location>
</feature>
<organism evidence="11 12">
    <name type="scientific">Pleurodeles waltl</name>
    <name type="common">Iberian ribbed newt</name>
    <dbReference type="NCBI Taxonomy" id="8319"/>
    <lineage>
        <taxon>Eukaryota</taxon>
        <taxon>Metazoa</taxon>
        <taxon>Chordata</taxon>
        <taxon>Craniata</taxon>
        <taxon>Vertebrata</taxon>
        <taxon>Euteleostomi</taxon>
        <taxon>Amphibia</taxon>
        <taxon>Batrachia</taxon>
        <taxon>Caudata</taxon>
        <taxon>Salamandroidea</taxon>
        <taxon>Salamandridae</taxon>
        <taxon>Pleurodelinae</taxon>
        <taxon>Pleurodeles</taxon>
    </lineage>
</organism>
<comment type="caution">
    <text evidence="11">The sequence shown here is derived from an EMBL/GenBank/DDBJ whole genome shotgun (WGS) entry which is preliminary data.</text>
</comment>
<feature type="transmembrane region" description="Helical" evidence="8">
    <location>
        <begin position="428"/>
        <end position="449"/>
    </location>
</feature>
<dbReference type="Proteomes" id="UP001066276">
    <property type="component" value="Chromosome 4_2"/>
</dbReference>
<feature type="transmembrane region" description="Helical" evidence="8">
    <location>
        <begin position="395"/>
        <end position="416"/>
    </location>
</feature>
<evidence type="ECO:0000256" key="5">
    <source>
        <dbReference type="ARBA" id="ARBA00022989"/>
    </source>
</evidence>
<accession>A0AAV7SDJ9</accession>
<proteinExistence type="predicted"/>
<dbReference type="InterPro" id="IPR059081">
    <property type="entry name" value="PRRT3-4"/>
</dbReference>
<evidence type="ECO:0000256" key="2">
    <source>
        <dbReference type="ARBA" id="ARBA00022553"/>
    </source>
</evidence>
<dbReference type="EMBL" id="JANPWB010000008">
    <property type="protein sequence ID" value="KAJ1162519.1"/>
    <property type="molecule type" value="Genomic_DNA"/>
</dbReference>
<sequence length="973" mass="106825">MASVEQFRVYLMCALLINSGNVLATSDIYQTSPTPVGNVTSHGGEMEQLSTDSSTSLLDPSLVLPVFRGETGNLETTLESNIDSFLLSDPLKDDIFSEEEGKSSTLANFLTPVNPFWTELPLNESSINPWLPSYDLPEEELVKEPFYETSQHAIVNTDKLAHRGQSTLEWSISIVSPSLGEEGTSSAFPSSVSPPGEMQPPQSTLESQFPGLVFSVEAPSTTRPMLVVIPTAVGQESLETVGPQKKSTQYENLDNPNAALELPEHSVTYDMEKDTKIAPLDVVKHTSSTEKTMDGMYRLPVLTSTSTSTPLEIGVQDIIPSTPEETGDGTPSTAASTGSSCDPEKAEDCSPFTTESTTEITTDASPYFLPSPPLFITLHSDWNSAIADWGLAWEIHIYGTGALFGGVACISLLSLLCLPFRCPFGCRFFVVLDLLLISAGGSRAFSMFYDAYSHQERLPAFTALLLYDVTFPCLTSSLGVVFLLLSMRSRVQLSNSRYQHPCALATIVFLHFFISMGAIIAVNLLHQFPFLLFISRGVFVGWAAVLSLAFFIFYCLVKPDNMQLYDLKCSMPSAEYPRRCPFADAEDWNRAAQTGLFSAIFGLFNAGLQLYAMLYALGYGGSLVFTPWLWWAMQLGIRLCEVGMCVPLALVSMYPVFCSRELPRFQCWTKFFCLSPGHVNMKAPILPNNCAWAESQHEKLMICETIARSDSEFLPLYALVQKRFSSGEDLDLMYHSNKSMDFGVSDLNLKNSYGSKDSSFISVQLDSDSTVDFRPPSPINLRRSIDEALFGEALILKSLFHGPALSSTLSLNIKSAALPESHLFKEKASDRGLYRTSSCMEIETVLPAVVTGAHASRQDTTLSSPGLWRGGGGSQSSSLYKLSLDGSSLVLCSSTEKMGHTSSFSFDTKAYKNLSQANLSRSSQAQRQYRTLAPPSQDSLDILGHQSMDLQEQLMDVCRQIDTFSVNSETIDL</sequence>
<dbReference type="InterPro" id="IPR052836">
    <property type="entry name" value="PRRT_domain-containing"/>
</dbReference>
<feature type="domain" description="Proline-rich transmembrane protein 3/4" evidence="10">
    <location>
        <begin position="380"/>
        <end position="674"/>
    </location>
</feature>
<keyword evidence="4 9" id="KW-0732">Signal</keyword>
<evidence type="ECO:0000256" key="9">
    <source>
        <dbReference type="SAM" id="SignalP"/>
    </source>
</evidence>
<evidence type="ECO:0000259" key="10">
    <source>
        <dbReference type="Pfam" id="PF25987"/>
    </source>
</evidence>
<feature type="chain" id="PRO_5043440199" description="Proline-rich transmembrane protein 3/4 domain-containing protein" evidence="9">
    <location>
        <begin position="25"/>
        <end position="973"/>
    </location>
</feature>
<reference evidence="11" key="1">
    <citation type="journal article" date="2022" name="bioRxiv">
        <title>Sequencing and chromosome-scale assembly of the giantPleurodeles waltlgenome.</title>
        <authorList>
            <person name="Brown T."/>
            <person name="Elewa A."/>
            <person name="Iarovenko S."/>
            <person name="Subramanian E."/>
            <person name="Araus A.J."/>
            <person name="Petzold A."/>
            <person name="Susuki M."/>
            <person name="Suzuki K.-i.T."/>
            <person name="Hayashi T."/>
            <person name="Toyoda A."/>
            <person name="Oliveira C."/>
            <person name="Osipova E."/>
            <person name="Leigh N.D."/>
            <person name="Simon A."/>
            <person name="Yun M.H."/>
        </authorList>
    </citation>
    <scope>NUCLEOTIDE SEQUENCE</scope>
    <source>
        <strain evidence="11">20211129_DDA</strain>
        <tissue evidence="11">Liver</tissue>
    </source>
</reference>